<protein>
    <recommendedName>
        <fullName evidence="10">Putative alpha-L-fucosidase</fullName>
        <ecNumber evidence="5">3.2.1.51</ecNumber>
    </recommendedName>
    <alternativeName>
        <fullName evidence="11">Alpha-L-fucoside fucohydrolase</fullName>
    </alternativeName>
</protein>
<dbReference type="InterPro" id="IPR000933">
    <property type="entry name" value="Glyco_hydro_29"/>
</dbReference>
<keyword evidence="7 12" id="KW-0378">Hydrolase</keyword>
<evidence type="ECO:0000256" key="9">
    <source>
        <dbReference type="ARBA" id="ARBA00023295"/>
    </source>
</evidence>
<evidence type="ECO:0000259" key="15">
    <source>
        <dbReference type="Pfam" id="PF16757"/>
    </source>
</evidence>
<comment type="similarity">
    <text evidence="4 12">Belongs to the glycosyl hydrolase 29 family.</text>
</comment>
<dbReference type="AlphaFoldDB" id="A0A232EVD8"/>
<dbReference type="EMBL" id="NNAY01002011">
    <property type="protein sequence ID" value="OXU22311.1"/>
    <property type="molecule type" value="Genomic_DNA"/>
</dbReference>
<sequence>MIVYKAFVLLCFFVTCTLAAESPYYYLFSAIDEKDLGEGSTPVEITVKYDPTWDSLDKRPIPIWYDDVKFGIFIHWGVFSVPSFGSEWFWINWKTGSKSIRQFMKDNYKPGFTYQEFAKDFTAEFFNATEWSELFEASGAKYVVLTSKHHEGYTLWPSKYSFSWNSMDVGPHRDLVGELAEAIRRNTEIRFGLYHSLYEWFNPLYLEDKKNNFNTDNFVLNKIIPEMKELIKQYKPEILWSDGDWEATEAYWKSKEFLAWLYNESPVKDTVLTNDRWGVGTSCKHGDFYNCQDRYNPGILQNHKWENCMTIDKKSWGYRRNAPLEEYYSLEDLVKELVITVSTGGNFLMNVGPTKDGIIPVIFQERLRGIGKWLKINGEAIYKTKPWVLQNDTIQKDVWYTHGQNGDIFATLLSWPKTNNVHLSNLVKTTEKTQISILNIQEPLIWRQESDSLKISLPLEAHKGEPAWVIRITNLKK</sequence>
<dbReference type="PIRSF" id="PIRSF001092">
    <property type="entry name" value="Alpha-L-fucosidase"/>
    <property type="match status" value="1"/>
</dbReference>
<evidence type="ECO:0000256" key="12">
    <source>
        <dbReference type="PIRNR" id="PIRNR001092"/>
    </source>
</evidence>
<dbReference type="Pfam" id="PF16757">
    <property type="entry name" value="Fucosidase_C"/>
    <property type="match status" value="1"/>
</dbReference>
<comment type="catalytic activity">
    <reaction evidence="2">
        <text>a neolactoside IV(2)-alpha-Fuc-nLc4Cer(d18:0) + H2O = a neolactoside nLc4Cer(d18:0) + L-fucose</text>
        <dbReference type="Rhea" id="RHEA:49308"/>
        <dbReference type="ChEBI" id="CHEBI:2181"/>
        <dbReference type="ChEBI" id="CHEBI:15377"/>
        <dbReference type="ChEBI" id="CHEBI:91119"/>
        <dbReference type="ChEBI" id="CHEBI:91121"/>
    </reaction>
    <physiologicalReaction direction="left-to-right" evidence="2">
        <dbReference type="Rhea" id="RHEA:49309"/>
    </physiologicalReaction>
</comment>
<dbReference type="InterPro" id="IPR016286">
    <property type="entry name" value="FUC_metazoa-typ"/>
</dbReference>
<dbReference type="STRING" id="543379.A0A232EVD8"/>
<keyword evidence="9 12" id="KW-0326">Glycosidase</keyword>
<dbReference type="InterPro" id="IPR017853">
    <property type="entry name" value="GH"/>
</dbReference>
<dbReference type="EC" id="3.2.1.51" evidence="5"/>
<evidence type="ECO:0000256" key="8">
    <source>
        <dbReference type="ARBA" id="ARBA00023180"/>
    </source>
</evidence>
<accession>A0A232EVD8</accession>
<evidence type="ECO:0000313" key="17">
    <source>
        <dbReference type="Proteomes" id="UP000215335"/>
    </source>
</evidence>
<dbReference type="InterPro" id="IPR031919">
    <property type="entry name" value="Fucosidase_C"/>
</dbReference>
<dbReference type="Gene3D" id="2.60.40.1180">
    <property type="entry name" value="Golgi alpha-mannosidase II"/>
    <property type="match status" value="1"/>
</dbReference>
<evidence type="ECO:0000256" key="6">
    <source>
        <dbReference type="ARBA" id="ARBA00022729"/>
    </source>
</evidence>
<dbReference type="GO" id="GO:0016139">
    <property type="term" value="P:glycoside catabolic process"/>
    <property type="evidence" value="ECO:0007669"/>
    <property type="project" value="TreeGrafter"/>
</dbReference>
<evidence type="ECO:0000256" key="7">
    <source>
        <dbReference type="ARBA" id="ARBA00022801"/>
    </source>
</evidence>
<dbReference type="Gene3D" id="3.20.20.80">
    <property type="entry name" value="Glycosidases"/>
    <property type="match status" value="1"/>
</dbReference>
<dbReference type="PRINTS" id="PR00741">
    <property type="entry name" value="GLHYDRLASE29"/>
</dbReference>
<dbReference type="OrthoDB" id="6039950at2759"/>
<evidence type="ECO:0000256" key="3">
    <source>
        <dbReference type="ARBA" id="ARBA00004071"/>
    </source>
</evidence>
<evidence type="ECO:0000256" key="2">
    <source>
        <dbReference type="ARBA" id="ARBA00000419"/>
    </source>
</evidence>
<dbReference type="InterPro" id="IPR057739">
    <property type="entry name" value="Glyco_hydro_29_N"/>
</dbReference>
<gene>
    <name evidence="16" type="ORF">TSAR_003392</name>
</gene>
<reference evidence="16 17" key="1">
    <citation type="journal article" date="2017" name="Curr. Biol.">
        <title>The Evolution of Venom by Co-option of Single-Copy Genes.</title>
        <authorList>
            <person name="Martinson E.O."/>
            <person name="Mrinalini"/>
            <person name="Kelkar Y.D."/>
            <person name="Chang C.H."/>
            <person name="Werren J.H."/>
        </authorList>
    </citation>
    <scope>NUCLEOTIDE SEQUENCE [LARGE SCALE GENOMIC DNA]</scope>
    <source>
        <strain evidence="16 17">Alberta</strain>
        <tissue evidence="16">Whole body</tissue>
    </source>
</reference>
<dbReference type="InterPro" id="IPR013780">
    <property type="entry name" value="Glyco_hydro_b"/>
</dbReference>
<dbReference type="PANTHER" id="PTHR10030">
    <property type="entry name" value="ALPHA-L-FUCOSIDASE"/>
    <property type="match status" value="1"/>
</dbReference>
<evidence type="ECO:0000256" key="1">
    <source>
        <dbReference type="ARBA" id="ARBA00000321"/>
    </source>
</evidence>
<dbReference type="Pfam" id="PF01120">
    <property type="entry name" value="Alpha_L_fucos"/>
    <property type="match status" value="1"/>
</dbReference>
<dbReference type="FunFam" id="3.20.20.80:FF:000027">
    <property type="entry name" value="Alpha-L-fucosidase"/>
    <property type="match status" value="1"/>
</dbReference>
<dbReference type="SMART" id="SM00812">
    <property type="entry name" value="Alpha_L_fucos"/>
    <property type="match status" value="1"/>
</dbReference>
<evidence type="ECO:0000259" key="14">
    <source>
        <dbReference type="Pfam" id="PF01120"/>
    </source>
</evidence>
<feature type="domain" description="Glycoside hydrolase family 29 N-terminal" evidence="14">
    <location>
        <begin position="46"/>
        <end position="379"/>
    </location>
</feature>
<feature type="domain" description="Alpha-L-fucosidase C-terminal" evidence="15">
    <location>
        <begin position="390"/>
        <end position="473"/>
    </location>
</feature>
<evidence type="ECO:0000256" key="4">
    <source>
        <dbReference type="ARBA" id="ARBA00007951"/>
    </source>
</evidence>
<organism evidence="16 17">
    <name type="scientific">Trichomalopsis sarcophagae</name>
    <dbReference type="NCBI Taxonomy" id="543379"/>
    <lineage>
        <taxon>Eukaryota</taxon>
        <taxon>Metazoa</taxon>
        <taxon>Ecdysozoa</taxon>
        <taxon>Arthropoda</taxon>
        <taxon>Hexapoda</taxon>
        <taxon>Insecta</taxon>
        <taxon>Pterygota</taxon>
        <taxon>Neoptera</taxon>
        <taxon>Endopterygota</taxon>
        <taxon>Hymenoptera</taxon>
        <taxon>Apocrita</taxon>
        <taxon>Proctotrupomorpha</taxon>
        <taxon>Chalcidoidea</taxon>
        <taxon>Pteromalidae</taxon>
        <taxon>Pteromalinae</taxon>
        <taxon>Trichomalopsis</taxon>
    </lineage>
</organism>
<dbReference type="InterPro" id="IPR018526">
    <property type="entry name" value="Glyco_hydro_29_CS"/>
</dbReference>
<keyword evidence="6 12" id="KW-0732">Signal</keyword>
<comment type="catalytic activity">
    <reaction evidence="1">
        <text>a neolactoside IV(2)-alpha-Fuc-nLc4Cer(d18:1(4E)) + H2O = a neolactoside nLc4Cer(d18:1(4E)) + L-fucose</text>
        <dbReference type="Rhea" id="RHEA:48224"/>
        <dbReference type="ChEBI" id="CHEBI:2181"/>
        <dbReference type="ChEBI" id="CHEBI:15377"/>
        <dbReference type="ChEBI" id="CHEBI:17006"/>
        <dbReference type="ChEBI" id="CHEBI:28691"/>
    </reaction>
    <physiologicalReaction direction="left-to-right" evidence="1">
        <dbReference type="Rhea" id="RHEA:48225"/>
    </physiologicalReaction>
</comment>
<dbReference type="SUPFAM" id="SSF51445">
    <property type="entry name" value="(Trans)glycosidases"/>
    <property type="match status" value="1"/>
</dbReference>
<evidence type="ECO:0000256" key="11">
    <source>
        <dbReference type="ARBA" id="ARBA00081661"/>
    </source>
</evidence>
<evidence type="ECO:0000256" key="13">
    <source>
        <dbReference type="PIRSR" id="PIRSR001092-1"/>
    </source>
</evidence>
<evidence type="ECO:0000313" key="16">
    <source>
        <dbReference type="EMBL" id="OXU22311.1"/>
    </source>
</evidence>
<feature type="signal peptide" evidence="12">
    <location>
        <begin position="1"/>
        <end position="19"/>
    </location>
</feature>
<dbReference type="GO" id="GO:0006004">
    <property type="term" value="P:fucose metabolic process"/>
    <property type="evidence" value="ECO:0007669"/>
    <property type="project" value="InterPro"/>
</dbReference>
<dbReference type="PROSITE" id="PS00385">
    <property type="entry name" value="ALPHA_L_FUCOSIDASE"/>
    <property type="match status" value="1"/>
</dbReference>
<dbReference type="PANTHER" id="PTHR10030:SF37">
    <property type="entry name" value="ALPHA-L-FUCOSIDASE-RELATED"/>
    <property type="match status" value="1"/>
</dbReference>
<dbReference type="GO" id="GO:0005764">
    <property type="term" value="C:lysosome"/>
    <property type="evidence" value="ECO:0007669"/>
    <property type="project" value="TreeGrafter"/>
</dbReference>
<dbReference type="GO" id="GO:0004560">
    <property type="term" value="F:alpha-L-fucosidase activity"/>
    <property type="evidence" value="ECO:0007669"/>
    <property type="project" value="UniProtKB-EC"/>
</dbReference>
<name>A0A232EVD8_9HYME</name>
<keyword evidence="8" id="KW-0325">Glycoprotein</keyword>
<proteinExistence type="inferred from homology"/>
<dbReference type="Proteomes" id="UP000215335">
    <property type="component" value="Unassembled WGS sequence"/>
</dbReference>
<keyword evidence="17" id="KW-1185">Reference proteome</keyword>
<feature type="site" description="May be important for catalysis" evidence="13">
    <location>
        <position position="308"/>
    </location>
</feature>
<evidence type="ECO:0000256" key="10">
    <source>
        <dbReference type="ARBA" id="ARBA00074133"/>
    </source>
</evidence>
<feature type="chain" id="PRO_5016196799" description="Putative alpha-L-fucosidase" evidence="12">
    <location>
        <begin position="20"/>
        <end position="477"/>
    </location>
</feature>
<comment type="caution">
    <text evidence="16">The sequence shown here is derived from an EMBL/GenBank/DDBJ whole genome shotgun (WGS) entry which is preliminary data.</text>
</comment>
<evidence type="ECO:0000256" key="5">
    <source>
        <dbReference type="ARBA" id="ARBA00012662"/>
    </source>
</evidence>
<comment type="function">
    <text evidence="3">Alpha-L-fucosidase is responsible for hydrolyzing the alpha-1,6-linked fucose joined to the reducing-end N-acetylglucosamine of the carbohydrate moieties of glycoproteins.</text>
</comment>